<dbReference type="Proteomes" id="UP001292094">
    <property type="component" value="Unassembled WGS sequence"/>
</dbReference>
<gene>
    <name evidence="16" type="ORF">Pmani_015402</name>
</gene>
<dbReference type="InterPro" id="IPR001320">
    <property type="entry name" value="Iontro_rcpt_C"/>
</dbReference>
<dbReference type="InterPro" id="IPR052192">
    <property type="entry name" value="Insect_Ionotropic_Sensory_Rcpt"/>
</dbReference>
<feature type="domain" description="Ionotropic glutamate receptor L-glutamate and glycine-binding" evidence="15">
    <location>
        <begin position="235"/>
        <end position="297"/>
    </location>
</feature>
<evidence type="ECO:0000256" key="2">
    <source>
        <dbReference type="ARBA" id="ARBA00008685"/>
    </source>
</evidence>
<evidence type="ECO:0000313" key="17">
    <source>
        <dbReference type="Proteomes" id="UP001292094"/>
    </source>
</evidence>
<keyword evidence="6 13" id="KW-1133">Transmembrane helix</keyword>
<feature type="transmembrane region" description="Helical" evidence="13">
    <location>
        <begin position="342"/>
        <end position="363"/>
    </location>
</feature>
<evidence type="ECO:0000256" key="12">
    <source>
        <dbReference type="ARBA" id="ARBA00023303"/>
    </source>
</evidence>
<proteinExistence type="inferred from homology"/>
<dbReference type="Pfam" id="PF10613">
    <property type="entry name" value="Lig_chan-Glu_bd"/>
    <property type="match status" value="1"/>
</dbReference>
<evidence type="ECO:0000259" key="15">
    <source>
        <dbReference type="SMART" id="SM00918"/>
    </source>
</evidence>
<dbReference type="EMBL" id="JAWZYT010001335">
    <property type="protein sequence ID" value="KAK4313225.1"/>
    <property type="molecule type" value="Genomic_DNA"/>
</dbReference>
<organism evidence="16 17">
    <name type="scientific">Petrolisthes manimaculis</name>
    <dbReference type="NCBI Taxonomy" id="1843537"/>
    <lineage>
        <taxon>Eukaryota</taxon>
        <taxon>Metazoa</taxon>
        <taxon>Ecdysozoa</taxon>
        <taxon>Arthropoda</taxon>
        <taxon>Crustacea</taxon>
        <taxon>Multicrustacea</taxon>
        <taxon>Malacostraca</taxon>
        <taxon>Eumalacostraca</taxon>
        <taxon>Eucarida</taxon>
        <taxon>Decapoda</taxon>
        <taxon>Pleocyemata</taxon>
        <taxon>Anomura</taxon>
        <taxon>Galatheoidea</taxon>
        <taxon>Porcellanidae</taxon>
        <taxon>Petrolisthes</taxon>
    </lineage>
</organism>
<dbReference type="Gene3D" id="3.40.190.10">
    <property type="entry name" value="Periplasmic binding protein-like II"/>
    <property type="match status" value="1"/>
</dbReference>
<keyword evidence="10" id="KW-0325">Glycoprotein</keyword>
<dbReference type="GO" id="GO:0015276">
    <property type="term" value="F:ligand-gated monoatomic ion channel activity"/>
    <property type="evidence" value="ECO:0007669"/>
    <property type="project" value="InterPro"/>
</dbReference>
<evidence type="ECO:0000259" key="14">
    <source>
        <dbReference type="SMART" id="SM00079"/>
    </source>
</evidence>
<keyword evidence="7" id="KW-0406">Ion transport</keyword>
<dbReference type="SMART" id="SM00918">
    <property type="entry name" value="Lig_chan-Glu_bd"/>
    <property type="match status" value="1"/>
</dbReference>
<evidence type="ECO:0000256" key="9">
    <source>
        <dbReference type="ARBA" id="ARBA00023170"/>
    </source>
</evidence>
<dbReference type="Gene3D" id="1.10.287.70">
    <property type="match status" value="1"/>
</dbReference>
<evidence type="ECO:0000256" key="8">
    <source>
        <dbReference type="ARBA" id="ARBA00023136"/>
    </source>
</evidence>
<evidence type="ECO:0000256" key="7">
    <source>
        <dbReference type="ARBA" id="ARBA00023065"/>
    </source>
</evidence>
<accession>A0AAE1PTL4</accession>
<sequence length="641" mass="71764">MSGDGNQITVVIVGSQKFMVLVIFRYETCTLLGYDMEVGLLVPLVLFLLQPLQHIEVVIIHDYTLPGVNKLVESFSERWAATTLLTATPAPDLSQLLVALTSFHTNDLRYMVLLCSANTTWTVFDMVSRHNLESKRVRWLVVTENLHLADSLRNILREGSMVGLAAQVTSNMYKIFSSYVNHNNQMSFQEVGAWRGQNEDRRKGSLLRPLFPEIVNLYRDFQGRQLVTSAVDYWPFFELKVLENGTTIAWRGTDVHVINTLSSYLNFTYRVEVPADQMWGTVKKDGTVTGMVGEVANRRAHLALDEITITDSRETVVDFSNPYFFDTTSIVSRAPAEKNRSLAVFYPFTSLIWIILVIVTLLMGPLGYLFSRVHHQLTQTFDSTHNERSRNVGPSFDSGRIKWGSEPGLRGVEMFCFNMFRTIIIQGNLLPASSWPLRLVFFSWYAFCVILYAVYAGTLTSYLTRPSFEKPIDSLEDLLEARERGVVGAYTTGTSTAKIFEVAEKNTAAIGAIVGFELDAIRYLGKDYYIARNNFCPQPCGIVCPSGAPYTPILNMVLSQMVQSGLVDKWHRNEVDTFKQSAFQGKEGGQGEGTNVAVKPLTLDHLQGAFYILASGALLAANVLFIEGVAHYLTSSHSSAK</sequence>
<evidence type="ECO:0000256" key="4">
    <source>
        <dbReference type="ARBA" id="ARBA00022475"/>
    </source>
</evidence>
<keyword evidence="17" id="KW-1185">Reference proteome</keyword>
<keyword evidence="3" id="KW-0813">Transport</keyword>
<feature type="transmembrane region" description="Helical" evidence="13">
    <location>
        <begin position="442"/>
        <end position="463"/>
    </location>
</feature>
<evidence type="ECO:0000256" key="10">
    <source>
        <dbReference type="ARBA" id="ARBA00023180"/>
    </source>
</evidence>
<evidence type="ECO:0000256" key="6">
    <source>
        <dbReference type="ARBA" id="ARBA00022989"/>
    </source>
</evidence>
<dbReference type="GO" id="GO:0050906">
    <property type="term" value="P:detection of stimulus involved in sensory perception"/>
    <property type="evidence" value="ECO:0007669"/>
    <property type="project" value="UniProtKB-ARBA"/>
</dbReference>
<dbReference type="SMART" id="SM00079">
    <property type="entry name" value="PBPe"/>
    <property type="match status" value="1"/>
</dbReference>
<dbReference type="PANTHER" id="PTHR42643:SF24">
    <property type="entry name" value="IONOTROPIC RECEPTOR 60A"/>
    <property type="match status" value="1"/>
</dbReference>
<keyword evidence="8 13" id="KW-0472">Membrane</keyword>
<dbReference type="SUPFAM" id="SSF53850">
    <property type="entry name" value="Periplasmic binding protein-like II"/>
    <property type="match status" value="1"/>
</dbReference>
<comment type="similarity">
    <text evidence="2">Belongs to the glutamate-gated ion channel (TC 1.A.10.1) family.</text>
</comment>
<feature type="transmembrane region" description="Helical" evidence="13">
    <location>
        <begin position="609"/>
        <end position="633"/>
    </location>
</feature>
<dbReference type="Pfam" id="PF00060">
    <property type="entry name" value="Lig_chan"/>
    <property type="match status" value="1"/>
</dbReference>
<keyword evidence="4" id="KW-1003">Cell membrane</keyword>
<evidence type="ECO:0008006" key="18">
    <source>
        <dbReference type="Google" id="ProtNLM"/>
    </source>
</evidence>
<feature type="domain" description="Ionotropic glutamate receptor C-terminal" evidence="14">
    <location>
        <begin position="224"/>
        <end position="573"/>
    </location>
</feature>
<reference evidence="16" key="1">
    <citation type="submission" date="2023-11" db="EMBL/GenBank/DDBJ databases">
        <title>Genome assemblies of two species of porcelain crab, Petrolisthes cinctipes and Petrolisthes manimaculis (Anomura: Porcellanidae).</title>
        <authorList>
            <person name="Angst P."/>
        </authorList>
    </citation>
    <scope>NUCLEOTIDE SEQUENCE</scope>
    <source>
        <strain evidence="16">PB745_02</strain>
        <tissue evidence="16">Gill</tissue>
    </source>
</reference>
<keyword evidence="9" id="KW-0675">Receptor</keyword>
<dbReference type="InterPro" id="IPR019594">
    <property type="entry name" value="Glu/Gly-bd"/>
</dbReference>
<evidence type="ECO:0000256" key="3">
    <source>
        <dbReference type="ARBA" id="ARBA00022448"/>
    </source>
</evidence>
<dbReference type="AlphaFoldDB" id="A0AAE1PTL4"/>
<comment type="caution">
    <text evidence="16">The sequence shown here is derived from an EMBL/GenBank/DDBJ whole genome shotgun (WGS) entry which is preliminary data.</text>
</comment>
<dbReference type="GO" id="GO:0005886">
    <property type="term" value="C:plasma membrane"/>
    <property type="evidence" value="ECO:0007669"/>
    <property type="project" value="UniProtKB-SubCell"/>
</dbReference>
<evidence type="ECO:0000256" key="1">
    <source>
        <dbReference type="ARBA" id="ARBA00004651"/>
    </source>
</evidence>
<evidence type="ECO:0000256" key="11">
    <source>
        <dbReference type="ARBA" id="ARBA00023286"/>
    </source>
</evidence>
<keyword evidence="5 13" id="KW-0812">Transmembrane</keyword>
<evidence type="ECO:0000256" key="5">
    <source>
        <dbReference type="ARBA" id="ARBA00022692"/>
    </source>
</evidence>
<comment type="subcellular location">
    <subcellularLocation>
        <location evidence="1">Cell membrane</location>
        <topology evidence="1">Multi-pass membrane protein</topology>
    </subcellularLocation>
</comment>
<evidence type="ECO:0000256" key="13">
    <source>
        <dbReference type="SAM" id="Phobius"/>
    </source>
</evidence>
<name>A0AAE1PTL4_9EUCA</name>
<dbReference type="PANTHER" id="PTHR42643">
    <property type="entry name" value="IONOTROPIC RECEPTOR 20A-RELATED"/>
    <property type="match status" value="1"/>
</dbReference>
<protein>
    <recommendedName>
        <fullName evidence="18">Ionotropic glutamate receptor C-terminal domain-containing protein</fullName>
    </recommendedName>
</protein>
<keyword evidence="11" id="KW-1071">Ligand-gated ion channel</keyword>
<keyword evidence="12" id="KW-0407">Ion channel</keyword>
<evidence type="ECO:0000313" key="16">
    <source>
        <dbReference type="EMBL" id="KAK4313225.1"/>
    </source>
</evidence>